<keyword evidence="1" id="KW-0472">Membrane</keyword>
<evidence type="ECO:0000313" key="2">
    <source>
        <dbReference type="EMBL" id="UGS25788.1"/>
    </source>
</evidence>
<gene>
    <name evidence="2" type="ORF">K8F61_14160</name>
</gene>
<reference evidence="2 3" key="1">
    <citation type="submission" date="2023-01" db="EMBL/GenBank/DDBJ databases">
        <title>Characterization of estradiol degrading bacteria Microbacterium sp. MZT7 and reveal degrading genes through genome analysis.</title>
        <authorList>
            <person name="Hao P."/>
            <person name="Gao Y."/>
        </authorList>
    </citation>
    <scope>NUCLEOTIDE SEQUENCE [LARGE SCALE GENOMIC DNA]</scope>
    <source>
        <strain evidence="2 3">MZT7</strain>
    </source>
</reference>
<keyword evidence="3" id="KW-1185">Reference proteome</keyword>
<evidence type="ECO:0000256" key="1">
    <source>
        <dbReference type="SAM" id="Phobius"/>
    </source>
</evidence>
<accession>A0ABY3RP56</accession>
<dbReference type="RefSeq" id="WP_231819566.1">
    <property type="nucleotide sequence ID" value="NZ_CP082781.1"/>
</dbReference>
<dbReference type="EMBL" id="CP082781">
    <property type="protein sequence ID" value="UGS25788.1"/>
    <property type="molecule type" value="Genomic_DNA"/>
</dbReference>
<name>A0ABY3RP56_9MICO</name>
<proteinExistence type="predicted"/>
<protein>
    <submittedName>
        <fullName evidence="2">Uncharacterized protein</fullName>
    </submittedName>
</protein>
<evidence type="ECO:0000313" key="3">
    <source>
        <dbReference type="Proteomes" id="UP001199642"/>
    </source>
</evidence>
<organism evidence="2 3">
    <name type="scientific">Microbacterium resistens</name>
    <dbReference type="NCBI Taxonomy" id="156977"/>
    <lineage>
        <taxon>Bacteria</taxon>
        <taxon>Bacillati</taxon>
        <taxon>Actinomycetota</taxon>
        <taxon>Actinomycetes</taxon>
        <taxon>Micrococcales</taxon>
        <taxon>Microbacteriaceae</taxon>
        <taxon>Microbacterium</taxon>
    </lineage>
</organism>
<feature type="transmembrane region" description="Helical" evidence="1">
    <location>
        <begin position="20"/>
        <end position="42"/>
    </location>
</feature>
<dbReference type="Proteomes" id="UP001199642">
    <property type="component" value="Chromosome"/>
</dbReference>
<keyword evidence="1" id="KW-0812">Transmembrane</keyword>
<keyword evidence="1" id="KW-1133">Transmembrane helix</keyword>
<sequence length="358" mass="38027">MEQPSDVPTRRRPARLSSDLALLGVVALVLVAALGAGGVTLYREFYSPSAFVTRYLDLLAQHRASDALRLPGVALDREALDGDAAAASDALLRGTALAPLTDYTVADERVDGDETLVTVEYRAGGHAGRTTFHVAREGWLGVAPTWRFSQSPLAVVSLTVRGAEQFTVNGFELDRRQVAAGGVDAPPLEPVPLLVFSPGLYSVSVDTPMSATPGIGVLADAPGATVPVDVQAQPTDQFVQVVQERVDEFLTQCATQQVLMPAGCPFGMTVQNKLASDPHWSIVEMPKVSVEPDGANWRIPPTDAVAHIVVDVQSLYDGSIREVDEDVRFRIDATIQVLPDGAASIVVGSPDLPIDDGD</sequence>